<reference evidence="6" key="1">
    <citation type="submission" date="2020-04" db="EMBL/GenBank/DDBJ databases">
        <title>Draft genome resource of the tomato pathogen Pseudocercospora fuligena.</title>
        <authorList>
            <person name="Zaccaron A."/>
        </authorList>
    </citation>
    <scope>NUCLEOTIDE SEQUENCE</scope>
    <source>
        <strain evidence="6">PF001</strain>
    </source>
</reference>
<dbReference type="Gene3D" id="3.20.20.70">
    <property type="entry name" value="Aldolase class I"/>
    <property type="match status" value="2"/>
</dbReference>
<dbReference type="PANTHER" id="PTHR43656">
    <property type="entry name" value="BINDING OXIDOREDUCTASE, PUTATIVE (AFU_ORTHOLOGUE AFUA_2G08260)-RELATED"/>
    <property type="match status" value="1"/>
</dbReference>
<dbReference type="InterPro" id="IPR051799">
    <property type="entry name" value="NADH_flavin_oxidoreductase"/>
</dbReference>
<dbReference type="EMBL" id="JABCIY010000106">
    <property type="protein sequence ID" value="KAF7192810.1"/>
    <property type="molecule type" value="Genomic_DNA"/>
</dbReference>
<feature type="domain" description="NADH:flavin oxidoreductase/NADH oxidase N-terminal" evidence="5">
    <location>
        <begin position="116"/>
        <end position="268"/>
    </location>
</feature>
<evidence type="ECO:0000256" key="4">
    <source>
        <dbReference type="ARBA" id="ARBA00023002"/>
    </source>
</evidence>
<dbReference type="GO" id="GO:0016491">
    <property type="term" value="F:oxidoreductase activity"/>
    <property type="evidence" value="ECO:0007669"/>
    <property type="project" value="UniProtKB-KW"/>
</dbReference>
<dbReference type="SUPFAM" id="SSF51395">
    <property type="entry name" value="FMN-linked oxidoreductases"/>
    <property type="match status" value="1"/>
</dbReference>
<dbReference type="InterPro" id="IPR001155">
    <property type="entry name" value="OxRdtase_FMN_N"/>
</dbReference>
<evidence type="ECO:0000256" key="1">
    <source>
        <dbReference type="ARBA" id="ARBA00005979"/>
    </source>
</evidence>
<dbReference type="AlphaFoldDB" id="A0A8H6RJ60"/>
<comment type="caution">
    <text evidence="6">The sequence shown here is derived from an EMBL/GenBank/DDBJ whole genome shotgun (WGS) entry which is preliminary data.</text>
</comment>
<organism evidence="6 7">
    <name type="scientific">Pseudocercospora fuligena</name>
    <dbReference type="NCBI Taxonomy" id="685502"/>
    <lineage>
        <taxon>Eukaryota</taxon>
        <taxon>Fungi</taxon>
        <taxon>Dikarya</taxon>
        <taxon>Ascomycota</taxon>
        <taxon>Pezizomycotina</taxon>
        <taxon>Dothideomycetes</taxon>
        <taxon>Dothideomycetidae</taxon>
        <taxon>Mycosphaerellales</taxon>
        <taxon>Mycosphaerellaceae</taxon>
        <taxon>Pseudocercospora</taxon>
    </lineage>
</organism>
<gene>
    <name evidence="6" type="ORF">HII31_05858</name>
</gene>
<dbReference type="OrthoDB" id="1663137at2759"/>
<keyword evidence="7" id="KW-1185">Reference proteome</keyword>
<proteinExistence type="inferred from homology"/>
<accession>A0A8H6RJ60</accession>
<keyword evidence="3" id="KW-0288">FMN</keyword>
<evidence type="ECO:0000313" key="6">
    <source>
        <dbReference type="EMBL" id="KAF7192810.1"/>
    </source>
</evidence>
<dbReference type="PANTHER" id="PTHR43656:SF2">
    <property type="entry name" value="BINDING OXIDOREDUCTASE, PUTATIVE (AFU_ORTHOLOGUE AFUA_2G08260)-RELATED"/>
    <property type="match status" value="1"/>
</dbReference>
<keyword evidence="2" id="KW-0285">Flavoprotein</keyword>
<dbReference type="Pfam" id="PF00724">
    <property type="entry name" value="Oxidored_FMN"/>
    <property type="match status" value="1"/>
</dbReference>
<sequence length="322" mass="35268">MASKAFEHFHLPNGSELKNRIIKAAMEENMADVVRGNQPSEALIRLYHEWAKGGSSLVLSGHIMIDPRALACPGDVLLAKDSPYHDDDIWRSRFRWTATKAEQLGINGVEIHAAHDQWGGSLENRARLLFEVIKAIRGAVSPSFGVGVKINCADFQRGGFDTQDLKWVVQQLNEMQLDFIELSGGNAESPAMRGAHQRIHDQRTARTVAREAYFLEAARDLEMVAKVPLIVTGGITTLETANAVAATSPRVLVGMATAVGIIPDLPNRWLAGESPVLQLPKSWLLPGILRFAASTACVQWNLHSIGLGKDTWPGVWLGIAFI</sequence>
<keyword evidence="4" id="KW-0560">Oxidoreductase</keyword>
<name>A0A8H6RJ60_9PEZI</name>
<protein>
    <submittedName>
        <fullName evidence="6">NADH-dependent flavin oxidoreductase iccG</fullName>
    </submittedName>
</protein>
<evidence type="ECO:0000256" key="2">
    <source>
        <dbReference type="ARBA" id="ARBA00022630"/>
    </source>
</evidence>
<evidence type="ECO:0000256" key="3">
    <source>
        <dbReference type="ARBA" id="ARBA00022643"/>
    </source>
</evidence>
<evidence type="ECO:0000259" key="5">
    <source>
        <dbReference type="Pfam" id="PF00724"/>
    </source>
</evidence>
<dbReference type="Proteomes" id="UP000660729">
    <property type="component" value="Unassembled WGS sequence"/>
</dbReference>
<dbReference type="InterPro" id="IPR013785">
    <property type="entry name" value="Aldolase_TIM"/>
</dbReference>
<dbReference type="GO" id="GO:0010181">
    <property type="term" value="F:FMN binding"/>
    <property type="evidence" value="ECO:0007669"/>
    <property type="project" value="InterPro"/>
</dbReference>
<comment type="similarity">
    <text evidence="1">Belongs to the NADH:flavin oxidoreductase/NADH oxidase family.</text>
</comment>
<evidence type="ECO:0000313" key="7">
    <source>
        <dbReference type="Proteomes" id="UP000660729"/>
    </source>
</evidence>